<feature type="non-terminal residue" evidence="2">
    <location>
        <position position="1"/>
    </location>
</feature>
<protein>
    <submittedName>
        <fullName evidence="2">Uncharacterized protein</fullName>
    </submittedName>
</protein>
<dbReference type="OrthoDB" id="3261505at2759"/>
<evidence type="ECO:0000313" key="2">
    <source>
        <dbReference type="EMBL" id="RIA85717.1"/>
    </source>
</evidence>
<dbReference type="AlphaFoldDB" id="A0A397SP43"/>
<dbReference type="Proteomes" id="UP000265703">
    <property type="component" value="Unassembled WGS sequence"/>
</dbReference>
<organism evidence="2 3">
    <name type="scientific">Glomus cerebriforme</name>
    <dbReference type="NCBI Taxonomy" id="658196"/>
    <lineage>
        <taxon>Eukaryota</taxon>
        <taxon>Fungi</taxon>
        <taxon>Fungi incertae sedis</taxon>
        <taxon>Mucoromycota</taxon>
        <taxon>Glomeromycotina</taxon>
        <taxon>Glomeromycetes</taxon>
        <taxon>Glomerales</taxon>
        <taxon>Glomeraceae</taxon>
        <taxon>Glomus</taxon>
    </lineage>
</organism>
<keyword evidence="3" id="KW-1185">Reference proteome</keyword>
<evidence type="ECO:0000256" key="1">
    <source>
        <dbReference type="SAM" id="Phobius"/>
    </source>
</evidence>
<reference evidence="2 3" key="1">
    <citation type="submission" date="2018-06" db="EMBL/GenBank/DDBJ databases">
        <title>Comparative genomics reveals the genomic features of Rhizophagus irregularis, R. cerebriforme, R. diaphanum and Gigaspora rosea, and their symbiotic lifestyle signature.</title>
        <authorList>
            <person name="Morin E."/>
            <person name="San Clemente H."/>
            <person name="Chen E.C.H."/>
            <person name="De La Providencia I."/>
            <person name="Hainaut M."/>
            <person name="Kuo A."/>
            <person name="Kohler A."/>
            <person name="Murat C."/>
            <person name="Tang N."/>
            <person name="Roy S."/>
            <person name="Loubradou J."/>
            <person name="Henrissat B."/>
            <person name="Grigoriev I.V."/>
            <person name="Corradi N."/>
            <person name="Roux C."/>
            <person name="Martin F.M."/>
        </authorList>
    </citation>
    <scope>NUCLEOTIDE SEQUENCE [LARGE SCALE GENOMIC DNA]</scope>
    <source>
        <strain evidence="2 3">DAOM 227022</strain>
    </source>
</reference>
<feature type="non-terminal residue" evidence="2">
    <location>
        <position position="59"/>
    </location>
</feature>
<sequence>GNVVTAAIVVGTVVVAAAIGIWIFRKWKLSPSRNFKEKIQPVNFTPRSHESDTVFLREL</sequence>
<accession>A0A397SP43</accession>
<keyword evidence="1" id="KW-1133">Transmembrane helix</keyword>
<gene>
    <name evidence="2" type="ORF">C1645_781256</name>
</gene>
<name>A0A397SP43_9GLOM</name>
<dbReference type="EMBL" id="QKYT01000408">
    <property type="protein sequence ID" value="RIA85717.1"/>
    <property type="molecule type" value="Genomic_DNA"/>
</dbReference>
<keyword evidence="1" id="KW-0472">Membrane</keyword>
<evidence type="ECO:0000313" key="3">
    <source>
        <dbReference type="Proteomes" id="UP000265703"/>
    </source>
</evidence>
<keyword evidence="1" id="KW-0812">Transmembrane</keyword>
<feature type="transmembrane region" description="Helical" evidence="1">
    <location>
        <begin position="6"/>
        <end position="24"/>
    </location>
</feature>
<comment type="caution">
    <text evidence="2">The sequence shown here is derived from an EMBL/GenBank/DDBJ whole genome shotgun (WGS) entry which is preliminary data.</text>
</comment>
<proteinExistence type="predicted"/>